<dbReference type="PANTHER" id="PTHR12406">
    <property type="entry name" value="CALCIUM-INDEPENDENT PHOSPHOLIPASE A2 IPLA2 -RELATED"/>
    <property type="match status" value="1"/>
</dbReference>
<dbReference type="AlphaFoldDB" id="A0AAD9IL09"/>
<keyword evidence="2 3" id="KW-0442">Lipid degradation</keyword>
<protein>
    <recommendedName>
        <fullName evidence="3">Patatin</fullName>
        <ecNumber evidence="3">3.1.1.-</ecNumber>
    </recommendedName>
</protein>
<dbReference type="EC" id="3.1.1.-" evidence="3"/>
<name>A0AAD9IL09_PROWI</name>
<dbReference type="GO" id="GO:0004806">
    <property type="term" value="F:triacylglycerol lipase activity"/>
    <property type="evidence" value="ECO:0007669"/>
    <property type="project" value="TreeGrafter"/>
</dbReference>
<comment type="similarity">
    <text evidence="3">Belongs to the patatin family.</text>
</comment>
<feature type="short sequence motif" description="GXSXG" evidence="2">
    <location>
        <begin position="129"/>
        <end position="133"/>
    </location>
</feature>
<dbReference type="GO" id="GO:0005737">
    <property type="term" value="C:cytoplasm"/>
    <property type="evidence" value="ECO:0007669"/>
    <property type="project" value="TreeGrafter"/>
</dbReference>
<evidence type="ECO:0000313" key="6">
    <source>
        <dbReference type="Proteomes" id="UP001255856"/>
    </source>
</evidence>
<gene>
    <name evidence="5" type="ORF">QBZ16_001877</name>
</gene>
<dbReference type="PROSITE" id="PS51635">
    <property type="entry name" value="PNPLA"/>
    <property type="match status" value="1"/>
</dbReference>
<keyword evidence="1 2" id="KW-0443">Lipid metabolism</keyword>
<feature type="active site" description="Nucleophile" evidence="2">
    <location>
        <position position="131"/>
    </location>
</feature>
<dbReference type="SUPFAM" id="SSF52151">
    <property type="entry name" value="FabD/lysophospholipase-like"/>
    <property type="match status" value="1"/>
</dbReference>
<keyword evidence="2 3" id="KW-0378">Hydrolase</keyword>
<dbReference type="GO" id="GO:0055088">
    <property type="term" value="P:lipid homeostasis"/>
    <property type="evidence" value="ECO:0007669"/>
    <property type="project" value="TreeGrafter"/>
</dbReference>
<dbReference type="GO" id="GO:0019433">
    <property type="term" value="P:triglyceride catabolic process"/>
    <property type="evidence" value="ECO:0007669"/>
    <property type="project" value="TreeGrafter"/>
</dbReference>
<sequence>MRVPLGLRLPLIGRLQSSTSAWLRRPLAAAHEADGMGFLHGLGALAKPANNVAAWHPGALPRGSEASPLALPVRGAAPRGRQRRPPVRTDGARLGLVVEGGGMRGCVSAGALLALRALGLPRVFDAVYGASAGAINATYYLADQPEGESIYYDHIAHPDFLSLRRLWRAASAGAPPALNLGMLIDTVMETVLPLAWERVLRSWPPLKIVASDLDSLAPVMLDAFESKEDLKACLRASATVPELAGEPVACRGMRLVDAAVFEAVPFRTAIADGCTHVLVLSSRPRPSPRGSARATIDEALEAVVKRALLSPEYMAPAWRAEAEALVHDGLSPDHQLLEALDPAVQDPAARPWFAGAHVYPVYPGPAAGFSPMCTDTRTLRAGIEAGRRAVLATLQPILLGLVA</sequence>
<comment type="function">
    <text evidence="3">Lipolytic acyl hydrolase (LAH).</text>
</comment>
<dbReference type="InterPro" id="IPR002641">
    <property type="entry name" value="PNPLA_dom"/>
</dbReference>
<dbReference type="InterPro" id="IPR016035">
    <property type="entry name" value="Acyl_Trfase/lysoPLipase"/>
</dbReference>
<reference evidence="5" key="1">
    <citation type="submission" date="2021-01" db="EMBL/GenBank/DDBJ databases">
        <authorList>
            <person name="Eckstrom K.M.E."/>
        </authorList>
    </citation>
    <scope>NUCLEOTIDE SEQUENCE</scope>
    <source>
        <strain evidence="5">UVCC 0001</strain>
    </source>
</reference>
<dbReference type="EMBL" id="JASFZW010000002">
    <property type="protein sequence ID" value="KAK2079483.1"/>
    <property type="molecule type" value="Genomic_DNA"/>
</dbReference>
<evidence type="ECO:0000259" key="4">
    <source>
        <dbReference type="PROSITE" id="PS51635"/>
    </source>
</evidence>
<evidence type="ECO:0000256" key="1">
    <source>
        <dbReference type="ARBA" id="ARBA00023098"/>
    </source>
</evidence>
<evidence type="ECO:0000313" key="5">
    <source>
        <dbReference type="EMBL" id="KAK2079483.1"/>
    </source>
</evidence>
<accession>A0AAD9IL09</accession>
<feature type="short sequence motif" description="GXGXXG" evidence="2">
    <location>
        <begin position="100"/>
        <end position="105"/>
    </location>
</feature>
<dbReference type="PANTHER" id="PTHR12406:SF7">
    <property type="entry name" value="PATATIN-LIKE PHOSPHOLIPASE DOMAIN-CONTAINING PROTEIN 4"/>
    <property type="match status" value="1"/>
</dbReference>
<organism evidence="5 6">
    <name type="scientific">Prototheca wickerhamii</name>
    <dbReference type="NCBI Taxonomy" id="3111"/>
    <lineage>
        <taxon>Eukaryota</taxon>
        <taxon>Viridiplantae</taxon>
        <taxon>Chlorophyta</taxon>
        <taxon>core chlorophytes</taxon>
        <taxon>Trebouxiophyceae</taxon>
        <taxon>Chlorellales</taxon>
        <taxon>Chlorellaceae</taxon>
        <taxon>Prototheca</taxon>
    </lineage>
</organism>
<evidence type="ECO:0000256" key="2">
    <source>
        <dbReference type="PROSITE-ProRule" id="PRU01161"/>
    </source>
</evidence>
<dbReference type="InterPro" id="IPR033562">
    <property type="entry name" value="PLPL"/>
</dbReference>
<keyword evidence="6" id="KW-1185">Reference proteome</keyword>
<proteinExistence type="inferred from homology"/>
<feature type="active site" description="Proton acceptor" evidence="2">
    <location>
        <position position="257"/>
    </location>
</feature>
<dbReference type="GO" id="GO:0016020">
    <property type="term" value="C:membrane"/>
    <property type="evidence" value="ECO:0007669"/>
    <property type="project" value="TreeGrafter"/>
</dbReference>
<comment type="caution">
    <text evidence="5">The sequence shown here is derived from an EMBL/GenBank/DDBJ whole genome shotgun (WGS) entry which is preliminary data.</text>
</comment>
<evidence type="ECO:0000256" key="3">
    <source>
        <dbReference type="RuleBase" id="RU361262"/>
    </source>
</evidence>
<feature type="domain" description="PNPLA" evidence="4">
    <location>
        <begin position="96"/>
        <end position="270"/>
    </location>
</feature>
<dbReference type="GO" id="GO:0005811">
    <property type="term" value="C:lipid droplet"/>
    <property type="evidence" value="ECO:0007669"/>
    <property type="project" value="TreeGrafter"/>
</dbReference>
<dbReference type="Proteomes" id="UP001255856">
    <property type="component" value="Unassembled WGS sequence"/>
</dbReference>
<dbReference type="Gene3D" id="3.40.1090.10">
    <property type="entry name" value="Cytosolic phospholipase A2 catalytic domain"/>
    <property type="match status" value="1"/>
</dbReference>
<dbReference type="Pfam" id="PF01734">
    <property type="entry name" value="Patatin"/>
    <property type="match status" value="1"/>
</dbReference>
<comment type="caution">
    <text evidence="2">Lacks conserved residue(s) required for the propagation of feature annotation.</text>
</comment>
<comment type="domain">
    <text evidence="3">The nitrogen atoms of the two glycine residues in the GGXR motif define the oxyanion hole, and stabilize the oxyanion that forms during the nucleophilic attack by the catalytic serine during substrate cleavage.</text>
</comment>